<proteinExistence type="predicted"/>
<organism evidence="2 3">
    <name type="scientific">Coprinellus micaceus</name>
    <name type="common">Glistening ink-cap mushroom</name>
    <name type="synonym">Coprinus micaceus</name>
    <dbReference type="NCBI Taxonomy" id="71717"/>
    <lineage>
        <taxon>Eukaryota</taxon>
        <taxon>Fungi</taxon>
        <taxon>Dikarya</taxon>
        <taxon>Basidiomycota</taxon>
        <taxon>Agaricomycotina</taxon>
        <taxon>Agaricomycetes</taxon>
        <taxon>Agaricomycetidae</taxon>
        <taxon>Agaricales</taxon>
        <taxon>Agaricineae</taxon>
        <taxon>Psathyrellaceae</taxon>
        <taxon>Coprinellus</taxon>
    </lineage>
</organism>
<feature type="compositionally biased region" description="Low complexity" evidence="1">
    <location>
        <begin position="307"/>
        <end position="322"/>
    </location>
</feature>
<gene>
    <name evidence="2" type="ORF">FA13DRAFT_1802650</name>
</gene>
<accession>A0A4Y7SCN7</accession>
<dbReference type="STRING" id="71717.A0A4Y7SCN7"/>
<dbReference type="Proteomes" id="UP000298030">
    <property type="component" value="Unassembled WGS sequence"/>
</dbReference>
<feature type="region of interest" description="Disordered" evidence="1">
    <location>
        <begin position="303"/>
        <end position="412"/>
    </location>
</feature>
<dbReference type="AlphaFoldDB" id="A0A4Y7SCN7"/>
<evidence type="ECO:0000313" key="2">
    <source>
        <dbReference type="EMBL" id="TEB19053.1"/>
    </source>
</evidence>
<evidence type="ECO:0000256" key="1">
    <source>
        <dbReference type="SAM" id="MobiDB-lite"/>
    </source>
</evidence>
<evidence type="ECO:0000313" key="3">
    <source>
        <dbReference type="Proteomes" id="UP000298030"/>
    </source>
</evidence>
<protein>
    <submittedName>
        <fullName evidence="2">Uncharacterized protein</fullName>
    </submittedName>
</protein>
<dbReference type="EMBL" id="QPFP01000209">
    <property type="protein sequence ID" value="TEB19053.1"/>
    <property type="molecule type" value="Genomic_DNA"/>
</dbReference>
<name>A0A4Y7SCN7_COPMI</name>
<comment type="caution">
    <text evidence="2">The sequence shown here is derived from an EMBL/GenBank/DDBJ whole genome shotgun (WGS) entry which is preliminary data.</text>
</comment>
<sequence>MPMPKNTEASNVAGFVESKNNGHGAVTFIEAVTAWFKVKFKGSPSPEFAHLGHKISQWFPNVLCSQKKCQTVMKGNPKVNAKDLNTGGRKKLQPWQAYLRVFHDVVAKAVNGQIQEKYSHLTKSENAKKRFAIQNAIAKELWSKATDDEKAKVEDYCERHLNYQENDDDEDSTNRCYLDGINRIVKTFDTQTDALRKQTGWCQLMWAGGPHPGMNGELSSVIRGEGLTKDGKTFHQWLEGNPKLKGRFEGILDAFMHDCYSKADCDTCVLAPVVHSSDNEVFSDASSDTEAFAQKNFKVAKGTLHADSSPSPSDGGDDSSSSSDEDKIPKSKKTKSSNTKKDDGPEPKLPVKKGEEKRKCLMKAGDGEQDNDSDGGQSKKKSKKEQVKQTKKISEKTHKRARAELQDKQGATENDITDIAPAPIINSAPISQTAPIPEYICNEGGDIEASETESNDSEASVVESNGKSLPTWLSEHGTWSMITAASESKRWQALTLAYLTFETHTKAGNGCIATVGRPLQVHEWTGYRGHLKATIPVLDTAVFDDETWKGLKKGGSGGLYVMLLCMAWWYKGLEPGVKAPSLLRAMKRDMAFVFESLVKSMGADGVEEQPSAKCQVLKDDHRVKRLIGTLSEGIFYDIDKKKVSDILQECSKICGGSNETLSQVLQGSFFGGHTPFYWAITNKNHRSHELPLLKVLAFYVGALTKDQKDILEAFHVEFDSVLYNAIKPWLTGVDTLTTCSLSFLQGNGYCPVITVASHTD</sequence>
<keyword evidence="3" id="KW-1185">Reference proteome</keyword>
<feature type="compositionally biased region" description="Basic and acidic residues" evidence="1">
    <location>
        <begin position="384"/>
        <end position="407"/>
    </location>
</feature>
<reference evidence="2 3" key="1">
    <citation type="journal article" date="2019" name="Nat. Ecol. Evol.">
        <title>Megaphylogeny resolves global patterns of mushroom evolution.</title>
        <authorList>
            <person name="Varga T."/>
            <person name="Krizsan K."/>
            <person name="Foldi C."/>
            <person name="Dima B."/>
            <person name="Sanchez-Garcia M."/>
            <person name="Sanchez-Ramirez S."/>
            <person name="Szollosi G.J."/>
            <person name="Szarkandi J.G."/>
            <person name="Papp V."/>
            <person name="Albert L."/>
            <person name="Andreopoulos W."/>
            <person name="Angelini C."/>
            <person name="Antonin V."/>
            <person name="Barry K.W."/>
            <person name="Bougher N.L."/>
            <person name="Buchanan P."/>
            <person name="Buyck B."/>
            <person name="Bense V."/>
            <person name="Catcheside P."/>
            <person name="Chovatia M."/>
            <person name="Cooper J."/>
            <person name="Damon W."/>
            <person name="Desjardin D."/>
            <person name="Finy P."/>
            <person name="Geml J."/>
            <person name="Haridas S."/>
            <person name="Hughes K."/>
            <person name="Justo A."/>
            <person name="Karasinski D."/>
            <person name="Kautmanova I."/>
            <person name="Kiss B."/>
            <person name="Kocsube S."/>
            <person name="Kotiranta H."/>
            <person name="LaButti K.M."/>
            <person name="Lechner B.E."/>
            <person name="Liimatainen K."/>
            <person name="Lipzen A."/>
            <person name="Lukacs Z."/>
            <person name="Mihaltcheva S."/>
            <person name="Morgado L.N."/>
            <person name="Niskanen T."/>
            <person name="Noordeloos M.E."/>
            <person name="Ohm R.A."/>
            <person name="Ortiz-Santana B."/>
            <person name="Ovrebo C."/>
            <person name="Racz N."/>
            <person name="Riley R."/>
            <person name="Savchenko A."/>
            <person name="Shiryaev A."/>
            <person name="Soop K."/>
            <person name="Spirin V."/>
            <person name="Szebenyi C."/>
            <person name="Tomsovsky M."/>
            <person name="Tulloss R.E."/>
            <person name="Uehling J."/>
            <person name="Grigoriev I.V."/>
            <person name="Vagvolgyi C."/>
            <person name="Papp T."/>
            <person name="Martin F.M."/>
            <person name="Miettinen O."/>
            <person name="Hibbett D.S."/>
            <person name="Nagy L.G."/>
        </authorList>
    </citation>
    <scope>NUCLEOTIDE SEQUENCE [LARGE SCALE GENOMIC DNA]</scope>
    <source>
        <strain evidence="2 3">FP101781</strain>
    </source>
</reference>
<dbReference type="OrthoDB" id="2803783at2759"/>